<reference evidence="3 4" key="1">
    <citation type="submission" date="2021-02" db="EMBL/GenBank/DDBJ databases">
        <title>De Novo genome assembly of isolated myxobacteria.</title>
        <authorList>
            <person name="Stevens D.C."/>
        </authorList>
    </citation>
    <scope>NUCLEOTIDE SEQUENCE [LARGE SCALE GENOMIC DNA]</scope>
    <source>
        <strain evidence="4">SCPEA02</strain>
    </source>
</reference>
<feature type="signal peptide" evidence="1">
    <location>
        <begin position="1"/>
        <end position="27"/>
    </location>
</feature>
<evidence type="ECO:0000256" key="1">
    <source>
        <dbReference type="SAM" id="SignalP"/>
    </source>
</evidence>
<dbReference type="RefSeq" id="WP_206720390.1">
    <property type="nucleotide sequence ID" value="NZ_CP071090.1"/>
</dbReference>
<sequence length="400" mass="42995">MSSSRRKFLQYSLAGASLLALGPEALAASGGKGSTPAPKKGAKKKILILGGTGFLGPAVVEAAQARGHSLTLFNRGKTRPELFPNVEKLRGDRDPNKDEGLKALKGRKFDAVVDTSGYYPRMVKASAELLAPNVKQYLFISSVSAYASDKTPGEDESGPTATMADPTLETMGKDYEYYGALKRLCEEAAEAALPGRVANIRPGYIVGPEDRSDRFTYWPVRFDKGGEMLAPGTPNDPLQIIDVRDLAEWLVLLIEGNTTGIYNAVGPGHAWTMGAMLDTCRQVTGKDTKVTWVPADWLEKQGETGDMRLPIYMPPTGNSAGTHMRSNAKAVKLGLKFRPVDVTVRDTLAYFKSLPEERRAKFRAGLPPEREAELLALWAKAKDGKSAPAAPAPAASGKGG</sequence>
<dbReference type="Pfam" id="PF01370">
    <property type="entry name" value="Epimerase"/>
    <property type="match status" value="1"/>
</dbReference>
<dbReference type="InterPro" id="IPR036291">
    <property type="entry name" value="NAD(P)-bd_dom_sf"/>
</dbReference>
<evidence type="ECO:0000313" key="4">
    <source>
        <dbReference type="Proteomes" id="UP000662747"/>
    </source>
</evidence>
<name>A0ABX7NMQ2_9BACT</name>
<evidence type="ECO:0000259" key="2">
    <source>
        <dbReference type="Pfam" id="PF01370"/>
    </source>
</evidence>
<dbReference type="SUPFAM" id="SSF51735">
    <property type="entry name" value="NAD(P)-binding Rossmann-fold domains"/>
    <property type="match status" value="1"/>
</dbReference>
<dbReference type="InterPro" id="IPR001509">
    <property type="entry name" value="Epimerase_deHydtase"/>
</dbReference>
<dbReference type="PROSITE" id="PS51318">
    <property type="entry name" value="TAT"/>
    <property type="match status" value="1"/>
</dbReference>
<dbReference type="PANTHER" id="PTHR48079">
    <property type="entry name" value="PROTEIN YEEZ"/>
    <property type="match status" value="1"/>
</dbReference>
<dbReference type="InterPro" id="IPR006311">
    <property type="entry name" value="TAT_signal"/>
</dbReference>
<gene>
    <name evidence="3" type="ORF">JY651_25935</name>
</gene>
<dbReference type="InterPro" id="IPR051783">
    <property type="entry name" value="NAD(P)-dependent_oxidoreduct"/>
</dbReference>
<feature type="domain" description="NAD-dependent epimerase/dehydratase" evidence="2">
    <location>
        <begin position="46"/>
        <end position="263"/>
    </location>
</feature>
<dbReference type="EMBL" id="CP071090">
    <property type="protein sequence ID" value="QSQ18802.1"/>
    <property type="molecule type" value="Genomic_DNA"/>
</dbReference>
<evidence type="ECO:0000313" key="3">
    <source>
        <dbReference type="EMBL" id="QSQ18802.1"/>
    </source>
</evidence>
<dbReference type="Gene3D" id="3.40.50.720">
    <property type="entry name" value="NAD(P)-binding Rossmann-like Domain"/>
    <property type="match status" value="1"/>
</dbReference>
<feature type="chain" id="PRO_5046444762" evidence="1">
    <location>
        <begin position="28"/>
        <end position="400"/>
    </location>
</feature>
<keyword evidence="4" id="KW-1185">Reference proteome</keyword>
<dbReference type="Proteomes" id="UP000662747">
    <property type="component" value="Chromosome"/>
</dbReference>
<protein>
    <submittedName>
        <fullName evidence="3">SDR family oxidoreductase</fullName>
    </submittedName>
</protein>
<keyword evidence="1" id="KW-0732">Signal</keyword>
<accession>A0ABX7NMQ2</accession>
<dbReference type="PANTHER" id="PTHR48079:SF6">
    <property type="entry name" value="NAD(P)-BINDING DOMAIN-CONTAINING PROTEIN-RELATED"/>
    <property type="match status" value="1"/>
</dbReference>
<dbReference type="CDD" id="cd05265">
    <property type="entry name" value="SDR_a1"/>
    <property type="match status" value="1"/>
</dbReference>
<organism evidence="3 4">
    <name type="scientific">Pyxidicoccus parkwayensis</name>
    <dbReference type="NCBI Taxonomy" id="2813578"/>
    <lineage>
        <taxon>Bacteria</taxon>
        <taxon>Pseudomonadati</taxon>
        <taxon>Myxococcota</taxon>
        <taxon>Myxococcia</taxon>
        <taxon>Myxococcales</taxon>
        <taxon>Cystobacterineae</taxon>
        <taxon>Myxococcaceae</taxon>
        <taxon>Pyxidicoccus</taxon>
    </lineage>
</organism>
<proteinExistence type="predicted"/>